<name>A0A5D2V6K2_GOSMU</name>
<dbReference type="GO" id="GO:0016226">
    <property type="term" value="P:iron-sulfur cluster assembly"/>
    <property type="evidence" value="ECO:0007669"/>
    <property type="project" value="InterPro"/>
</dbReference>
<dbReference type="GO" id="GO:0051536">
    <property type="term" value="F:iron-sulfur cluster binding"/>
    <property type="evidence" value="ECO:0007669"/>
    <property type="project" value="InterPro"/>
</dbReference>
<feature type="domain" description="NIF system FeS cluster assembly NifU N-terminal" evidence="1">
    <location>
        <begin position="24"/>
        <end position="52"/>
    </location>
</feature>
<dbReference type="InterPro" id="IPR002871">
    <property type="entry name" value="NIF_FeS_clus_asmbl_NifU_N"/>
</dbReference>
<dbReference type="Pfam" id="PF01592">
    <property type="entry name" value="NifU_N"/>
    <property type="match status" value="1"/>
</dbReference>
<dbReference type="EMBL" id="CM017653">
    <property type="protein sequence ID" value="TYI84868.1"/>
    <property type="molecule type" value="Genomic_DNA"/>
</dbReference>
<dbReference type="Gene3D" id="3.90.1010.10">
    <property type="match status" value="1"/>
</dbReference>
<dbReference type="AlphaFoldDB" id="A0A5D2V6K2"/>
<protein>
    <recommendedName>
        <fullName evidence="1">NIF system FeS cluster assembly NifU N-terminal domain-containing protein</fullName>
    </recommendedName>
</protein>
<keyword evidence="3" id="KW-1185">Reference proteome</keyword>
<reference evidence="2 3" key="1">
    <citation type="submission" date="2019-07" db="EMBL/GenBank/DDBJ databases">
        <title>WGS assembly of Gossypium mustelinum.</title>
        <authorList>
            <person name="Chen Z.J."/>
            <person name="Sreedasyam A."/>
            <person name="Ando A."/>
            <person name="Song Q."/>
            <person name="De L."/>
            <person name="Hulse-Kemp A."/>
            <person name="Ding M."/>
            <person name="Ye W."/>
            <person name="Kirkbride R."/>
            <person name="Jenkins J."/>
            <person name="Plott C."/>
            <person name="Lovell J."/>
            <person name="Lin Y.-M."/>
            <person name="Vaughn R."/>
            <person name="Liu B."/>
            <person name="Li W."/>
            <person name="Simpson S."/>
            <person name="Scheffler B."/>
            <person name="Saski C."/>
            <person name="Grover C."/>
            <person name="Hu G."/>
            <person name="Conover J."/>
            <person name="Carlson J."/>
            <person name="Shu S."/>
            <person name="Boston L."/>
            <person name="Williams M."/>
            <person name="Peterson D."/>
            <person name="Mcgee K."/>
            <person name="Jones D."/>
            <person name="Wendel J."/>
            <person name="Stelly D."/>
            <person name="Grimwood J."/>
            <person name="Schmutz J."/>
        </authorList>
    </citation>
    <scope>NUCLEOTIDE SEQUENCE [LARGE SCALE GENOMIC DNA]</scope>
    <source>
        <strain evidence="2">1408120.09</strain>
    </source>
</reference>
<dbReference type="PROSITE" id="PS51257">
    <property type="entry name" value="PROKAR_LIPOPROTEIN"/>
    <property type="match status" value="1"/>
</dbReference>
<dbReference type="SUPFAM" id="SSF82649">
    <property type="entry name" value="SufE/NifU"/>
    <property type="match status" value="1"/>
</dbReference>
<evidence type="ECO:0000313" key="2">
    <source>
        <dbReference type="EMBL" id="TYI84868.1"/>
    </source>
</evidence>
<dbReference type="GO" id="GO:0005506">
    <property type="term" value="F:iron ion binding"/>
    <property type="evidence" value="ECO:0007669"/>
    <property type="project" value="InterPro"/>
</dbReference>
<accession>A0A5D2V6K2</accession>
<organism evidence="2 3">
    <name type="scientific">Gossypium mustelinum</name>
    <name type="common">Cotton</name>
    <name type="synonym">Gossypium caicoense</name>
    <dbReference type="NCBI Taxonomy" id="34275"/>
    <lineage>
        <taxon>Eukaryota</taxon>
        <taxon>Viridiplantae</taxon>
        <taxon>Streptophyta</taxon>
        <taxon>Embryophyta</taxon>
        <taxon>Tracheophyta</taxon>
        <taxon>Spermatophyta</taxon>
        <taxon>Magnoliopsida</taxon>
        <taxon>eudicotyledons</taxon>
        <taxon>Gunneridae</taxon>
        <taxon>Pentapetalae</taxon>
        <taxon>rosids</taxon>
        <taxon>malvids</taxon>
        <taxon>Malvales</taxon>
        <taxon>Malvaceae</taxon>
        <taxon>Malvoideae</taxon>
        <taxon>Gossypium</taxon>
    </lineage>
</organism>
<sequence length="57" mass="6213">MLSLASKRLIGLTSRRSCHNPFIGIGLVGALACGDVMKLQIKIDDRTTKISKNKNTK</sequence>
<evidence type="ECO:0000313" key="3">
    <source>
        <dbReference type="Proteomes" id="UP000323597"/>
    </source>
</evidence>
<proteinExistence type="predicted"/>
<dbReference type="Proteomes" id="UP000323597">
    <property type="component" value="Chromosome D05"/>
</dbReference>
<evidence type="ECO:0000259" key="1">
    <source>
        <dbReference type="Pfam" id="PF01592"/>
    </source>
</evidence>
<gene>
    <name evidence="2" type="ORF">E1A91_D05G396900v1</name>
</gene>